<reference evidence="2" key="1">
    <citation type="journal article" date="2020" name="G3 (Bethesda)">
        <title>High-Quality Assemblies for Three Invasive Social Wasps from the &lt;i&gt;Vespula&lt;/i&gt; Genus.</title>
        <authorList>
            <person name="Harrop T.W.R."/>
            <person name="Guhlin J."/>
            <person name="McLaughlin G.M."/>
            <person name="Permina E."/>
            <person name="Stockwell P."/>
            <person name="Gilligan J."/>
            <person name="Le Lec M.F."/>
            <person name="Gruber M.A.M."/>
            <person name="Quinn O."/>
            <person name="Lovegrove M."/>
            <person name="Duncan E.J."/>
            <person name="Remnant E.J."/>
            <person name="Van Eeckhoven J."/>
            <person name="Graham B."/>
            <person name="Knapp R.A."/>
            <person name="Langford K.W."/>
            <person name="Kronenberg Z."/>
            <person name="Press M.O."/>
            <person name="Eacker S.M."/>
            <person name="Wilson-Rankin E.E."/>
            <person name="Purcell J."/>
            <person name="Lester P.J."/>
            <person name="Dearden P.K."/>
        </authorList>
    </citation>
    <scope>NUCLEOTIDE SEQUENCE</scope>
    <source>
        <strain evidence="2">Linc-1</strain>
    </source>
</reference>
<keyword evidence="3" id="KW-1185">Reference proteome</keyword>
<evidence type="ECO:0000313" key="2">
    <source>
        <dbReference type="EMBL" id="KAF7390109.1"/>
    </source>
</evidence>
<accession>A0A834N058</accession>
<evidence type="ECO:0000313" key="3">
    <source>
        <dbReference type="Proteomes" id="UP000617340"/>
    </source>
</evidence>
<dbReference type="Proteomes" id="UP000617340">
    <property type="component" value="Unassembled WGS sequence"/>
</dbReference>
<proteinExistence type="predicted"/>
<sequence>MTLLPQIVLDIYHKRKVVEDHDDLTVARGSTLPNDRKFELGTLVIPLRNPCQIGVHYVLWEREIQEKCLALTRKFLKSLLFPLKEYPVFGNSSYPIMKLDVSILASFNATGDLKRRHSWNSEADYQSVETGAETVSGEEGDISSSENDDRISYKDVVKKKGYLDRVGMEEKGRGEGKSRSYGKGAKPNQKLHLTQTETWTVKPEYCSRVLTMTAAATTVEIMLVVLPRVDRE</sequence>
<dbReference type="AlphaFoldDB" id="A0A834N058"/>
<feature type="compositionally biased region" description="Basic and acidic residues" evidence="1">
    <location>
        <begin position="168"/>
        <end position="178"/>
    </location>
</feature>
<protein>
    <submittedName>
        <fullName evidence="2">Uncharacterized protein</fullName>
    </submittedName>
</protein>
<name>A0A834N058_VESGE</name>
<gene>
    <name evidence="2" type="ORF">HZH68_011966</name>
</gene>
<dbReference type="EMBL" id="JACSDZ010000012">
    <property type="protein sequence ID" value="KAF7390109.1"/>
    <property type="molecule type" value="Genomic_DNA"/>
</dbReference>
<feature type="region of interest" description="Disordered" evidence="1">
    <location>
        <begin position="168"/>
        <end position="189"/>
    </location>
</feature>
<evidence type="ECO:0000256" key="1">
    <source>
        <dbReference type="SAM" id="MobiDB-lite"/>
    </source>
</evidence>
<feature type="region of interest" description="Disordered" evidence="1">
    <location>
        <begin position="124"/>
        <end position="148"/>
    </location>
</feature>
<organism evidence="2 3">
    <name type="scientific">Vespula germanica</name>
    <name type="common">German yellow jacket</name>
    <name type="synonym">Paravespula germanica</name>
    <dbReference type="NCBI Taxonomy" id="30212"/>
    <lineage>
        <taxon>Eukaryota</taxon>
        <taxon>Metazoa</taxon>
        <taxon>Ecdysozoa</taxon>
        <taxon>Arthropoda</taxon>
        <taxon>Hexapoda</taxon>
        <taxon>Insecta</taxon>
        <taxon>Pterygota</taxon>
        <taxon>Neoptera</taxon>
        <taxon>Endopterygota</taxon>
        <taxon>Hymenoptera</taxon>
        <taxon>Apocrita</taxon>
        <taxon>Aculeata</taxon>
        <taxon>Vespoidea</taxon>
        <taxon>Vespidae</taxon>
        <taxon>Vespinae</taxon>
        <taxon>Vespula</taxon>
    </lineage>
</organism>
<comment type="caution">
    <text evidence="2">The sequence shown here is derived from an EMBL/GenBank/DDBJ whole genome shotgun (WGS) entry which is preliminary data.</text>
</comment>